<dbReference type="Pfam" id="PF13480">
    <property type="entry name" value="Acetyltransf_6"/>
    <property type="match status" value="1"/>
</dbReference>
<accession>A0A7C9QUN4</accession>
<dbReference type="RefSeq" id="WP_163676645.1">
    <property type="nucleotide sequence ID" value="NZ_JAAIYP010000033.1"/>
</dbReference>
<feature type="domain" description="BioF2-like acetyltransferase" evidence="1">
    <location>
        <begin position="164"/>
        <end position="282"/>
    </location>
</feature>
<name>A0A7C9QUN4_9PROT</name>
<organism evidence="2 3">
    <name type="scientific">Magnetospirillum aberrantis SpK</name>
    <dbReference type="NCBI Taxonomy" id="908842"/>
    <lineage>
        <taxon>Bacteria</taxon>
        <taxon>Pseudomonadati</taxon>
        <taxon>Pseudomonadota</taxon>
        <taxon>Alphaproteobacteria</taxon>
        <taxon>Rhodospirillales</taxon>
        <taxon>Rhodospirillaceae</taxon>
        <taxon>Magnetospirillum</taxon>
    </lineage>
</organism>
<dbReference type="Gene3D" id="3.40.630.30">
    <property type="match status" value="1"/>
</dbReference>
<dbReference type="Proteomes" id="UP000480684">
    <property type="component" value="Unassembled WGS sequence"/>
</dbReference>
<sequence>MTGDVVVRPLSATDDGVLGAFLDELGEREPLAVLAYHYPFYRDMLVAIDVGVPASLGAWRDGCLKAVLPAFRRTAAAGSVLCSLPFFGPNGGVLCAAGEAGWAVPALIRAAVAMLDELPDPLALTICGPLEDRNGAETVAAMEDRITVERFSQVTTLDGTPWSKSLRYDIRRAESLGVTVVEEADPDHLREFFRLYETNCAEAGIPLKPFAALEALARHAHPEGPVRLYFAMHDDRMVAGLMVLWGPRCVSYYMPCTLAEARALQPGALLIDRAVADARTNGKTFWNWESSPSREGGVYRFKQRWNACEKSYCIRILTRRPPARFVELGRLGLSQAFPGYFVYPFDRL</sequence>
<dbReference type="GO" id="GO:0016740">
    <property type="term" value="F:transferase activity"/>
    <property type="evidence" value="ECO:0007669"/>
    <property type="project" value="UniProtKB-KW"/>
</dbReference>
<keyword evidence="3" id="KW-1185">Reference proteome</keyword>
<evidence type="ECO:0000259" key="1">
    <source>
        <dbReference type="Pfam" id="PF13480"/>
    </source>
</evidence>
<comment type="caution">
    <text evidence="2">The sequence shown here is derived from an EMBL/GenBank/DDBJ whole genome shotgun (WGS) entry which is preliminary data.</text>
</comment>
<dbReference type="InterPro" id="IPR050644">
    <property type="entry name" value="PG_Glycine_Bridge_Synth"/>
</dbReference>
<dbReference type="AlphaFoldDB" id="A0A7C9QUN4"/>
<protein>
    <submittedName>
        <fullName evidence="2">GNAT family N-acetyltransferase</fullName>
    </submittedName>
</protein>
<dbReference type="InterPro" id="IPR016181">
    <property type="entry name" value="Acyl_CoA_acyltransferase"/>
</dbReference>
<evidence type="ECO:0000313" key="2">
    <source>
        <dbReference type="EMBL" id="NFV79716.1"/>
    </source>
</evidence>
<dbReference type="InterPro" id="IPR038740">
    <property type="entry name" value="BioF2-like_GNAT_dom"/>
</dbReference>
<proteinExistence type="predicted"/>
<keyword evidence="2" id="KW-0808">Transferase</keyword>
<dbReference type="PANTHER" id="PTHR36174">
    <property type="entry name" value="LIPID II:GLYCINE GLYCYLTRANSFERASE"/>
    <property type="match status" value="1"/>
</dbReference>
<evidence type="ECO:0000313" key="3">
    <source>
        <dbReference type="Proteomes" id="UP000480684"/>
    </source>
</evidence>
<reference evidence="2 3" key="1">
    <citation type="submission" date="2020-02" db="EMBL/GenBank/DDBJ databases">
        <authorList>
            <person name="Dziuba M."/>
            <person name="Kuznetsov B."/>
            <person name="Mardanov A."/>
            <person name="Ravin N."/>
            <person name="Grouzdev D."/>
        </authorList>
    </citation>
    <scope>NUCLEOTIDE SEQUENCE [LARGE SCALE GENOMIC DNA]</scope>
    <source>
        <strain evidence="2 3">SpK</strain>
    </source>
</reference>
<dbReference type="SUPFAM" id="SSF55729">
    <property type="entry name" value="Acyl-CoA N-acyltransferases (Nat)"/>
    <property type="match status" value="1"/>
</dbReference>
<gene>
    <name evidence="2" type="ORF">G4223_06290</name>
</gene>
<dbReference type="PANTHER" id="PTHR36174:SF1">
    <property type="entry name" value="LIPID II:GLYCINE GLYCYLTRANSFERASE"/>
    <property type="match status" value="1"/>
</dbReference>
<dbReference type="EMBL" id="JAAIYP010000033">
    <property type="protein sequence ID" value="NFV79716.1"/>
    <property type="molecule type" value="Genomic_DNA"/>
</dbReference>